<reference evidence="2 3" key="1">
    <citation type="submission" date="2006-10" db="EMBL/GenBank/DDBJ databases">
        <title>Complete sequence of Methanosaeta thermophila PT.</title>
        <authorList>
            <consortium name="US DOE Joint Genome Institute"/>
            <person name="Copeland A."/>
            <person name="Lucas S."/>
            <person name="Lapidus A."/>
            <person name="Barry K."/>
            <person name="Detter J.C."/>
            <person name="Glavina del Rio T."/>
            <person name="Hammon N."/>
            <person name="Israni S."/>
            <person name="Pitluck S."/>
            <person name="Chain P."/>
            <person name="Malfatti S."/>
            <person name="Shin M."/>
            <person name="Vergez L."/>
            <person name="Schmutz J."/>
            <person name="Larimer F."/>
            <person name="Land M."/>
            <person name="Hauser L."/>
            <person name="Kyrpides N."/>
            <person name="Kim E."/>
            <person name="Smith K.S."/>
            <person name="Ingram-Smith C."/>
            <person name="Richardson P."/>
        </authorList>
    </citation>
    <scope>NUCLEOTIDE SEQUENCE [LARGE SCALE GENOMIC DNA]</scope>
    <source>
        <strain evidence="3">DSM 6194 / JCM 14653 / NBRC 101360 / PT</strain>
    </source>
</reference>
<dbReference type="AlphaFoldDB" id="A0B7J0"/>
<dbReference type="HOGENOM" id="CLU_170070_0_0_2"/>
<dbReference type="PANTHER" id="PTHR38137:SF1">
    <property type="entry name" value="PRC-BARREL DOMAIN-CONTAINING PROTEIN"/>
    <property type="match status" value="1"/>
</dbReference>
<proteinExistence type="predicted"/>
<keyword evidence="3" id="KW-1185">Reference proteome</keyword>
<evidence type="ECO:0000313" key="2">
    <source>
        <dbReference type="EMBL" id="ABK14664.1"/>
    </source>
</evidence>
<dbReference type="OrthoDB" id="68960at2157"/>
<dbReference type="Gene3D" id="2.30.30.240">
    <property type="entry name" value="PRC-barrel domain"/>
    <property type="match status" value="1"/>
</dbReference>
<dbReference type="RefSeq" id="WP_011696059.1">
    <property type="nucleotide sequence ID" value="NC_008553.1"/>
</dbReference>
<dbReference type="InterPro" id="IPR027275">
    <property type="entry name" value="PRC-brl_dom"/>
</dbReference>
<dbReference type="KEGG" id="mtp:Mthe_0876"/>
<name>A0B7J0_METTP</name>
<dbReference type="EMBL" id="CP000477">
    <property type="protein sequence ID" value="ABK14664.1"/>
    <property type="molecule type" value="Genomic_DNA"/>
</dbReference>
<dbReference type="GeneID" id="4461833"/>
<protein>
    <submittedName>
        <fullName evidence="2">PRC-barrel domain protein</fullName>
    </submittedName>
</protein>
<dbReference type="InterPro" id="IPR011033">
    <property type="entry name" value="PRC_barrel-like_sf"/>
</dbReference>
<feature type="domain" description="PRC-barrel" evidence="1">
    <location>
        <begin position="4"/>
        <end position="76"/>
    </location>
</feature>
<evidence type="ECO:0000313" key="3">
    <source>
        <dbReference type="Proteomes" id="UP000000674"/>
    </source>
</evidence>
<organism evidence="2 3">
    <name type="scientific">Methanothrix thermoacetophila (strain DSM 6194 / JCM 14653 / NBRC 101360 / PT)</name>
    <name type="common">Methanosaeta thermophila</name>
    <dbReference type="NCBI Taxonomy" id="349307"/>
    <lineage>
        <taxon>Archaea</taxon>
        <taxon>Methanobacteriati</taxon>
        <taxon>Methanobacteriota</taxon>
        <taxon>Stenosarchaea group</taxon>
        <taxon>Methanomicrobia</taxon>
        <taxon>Methanotrichales</taxon>
        <taxon>Methanotrichaceae</taxon>
        <taxon>Methanothrix</taxon>
    </lineage>
</organism>
<accession>A0B7J0</accession>
<dbReference type="SUPFAM" id="SSF50346">
    <property type="entry name" value="PRC-barrel domain"/>
    <property type="match status" value="1"/>
</dbReference>
<evidence type="ECO:0000259" key="1">
    <source>
        <dbReference type="Pfam" id="PF05239"/>
    </source>
</evidence>
<dbReference type="Proteomes" id="UP000000674">
    <property type="component" value="Chromosome"/>
</dbReference>
<dbReference type="STRING" id="349307.Mthe_0876"/>
<dbReference type="PANTHER" id="PTHR38137">
    <property type="entry name" value="PRC-BARREL DOMAIN PROTEIN"/>
    <property type="match status" value="1"/>
</dbReference>
<gene>
    <name evidence="2" type="ordered locus">Mthe_0876</name>
</gene>
<dbReference type="Pfam" id="PF05239">
    <property type="entry name" value="PRC"/>
    <property type="match status" value="1"/>
</dbReference>
<sequence>MDAEISSILGLEVYTDRGVFVGKVEDAVLDADSGTLSGIAVGSLNKELFDLKGRGIIVPFRWITAVGDIIIMRHTKRVAAKKDAPPRE</sequence>